<name>A0A0B2VRK8_TOXCA</name>
<accession>A0A0B2VRK8</accession>
<dbReference type="PROSITE" id="PS50092">
    <property type="entry name" value="TSP1"/>
    <property type="match status" value="1"/>
</dbReference>
<gene>
    <name evidence="1" type="primary">nas-37</name>
    <name evidence="1" type="ORF">Tcan_10064</name>
</gene>
<dbReference type="SUPFAM" id="SSF82895">
    <property type="entry name" value="TSP-1 type 1 repeat"/>
    <property type="match status" value="1"/>
</dbReference>
<dbReference type="Gene3D" id="2.20.100.10">
    <property type="entry name" value="Thrombospondin type-1 (TSP1) repeat"/>
    <property type="match status" value="1"/>
</dbReference>
<comment type="caution">
    <text evidence="1">The sequence shown here is derived from an EMBL/GenBank/DDBJ whole genome shotgun (WGS) entry which is preliminary data.</text>
</comment>
<protein>
    <submittedName>
        <fullName evidence="1">Zinc metalloproteinase nas-37</fullName>
    </submittedName>
</protein>
<dbReference type="InterPro" id="IPR036383">
    <property type="entry name" value="TSP1_rpt_sf"/>
</dbReference>
<dbReference type="PANTHER" id="PTHR31507:SF3">
    <property type="entry name" value="TIL DOMAIN-CONTAINING PROTEIN"/>
    <property type="match status" value="1"/>
</dbReference>
<sequence length="287" mass="32496">MLRHRFDMSPGQVLLVVDRVDFACEETCYSYVELKSASEKTATGPRLCCSVPTASFLSEGSDFIVIFHTANNVNSQYQGFEIRYKAYGRTTYSTAVFSTTPTTMIITTSTDKYSGVWSEWAGWSGCTRSCGGCGIRRRVRGCYSRDRRCTGPATMEEACGLNPCPTPTNTFTCTGRLVLPCDLMDRLTFGERPSSTAIFNDPSLPQMNLEGRDQELRRIYESNRFDRFDQSILEQSEQLCEKYFMFSCSTSVVTINIDWKDPKRIVRDTRGCCDGYYINEGICKKIE</sequence>
<dbReference type="STRING" id="6265.A0A0B2VRK8"/>
<dbReference type="Proteomes" id="UP000031036">
    <property type="component" value="Unassembled WGS sequence"/>
</dbReference>
<dbReference type="SMART" id="SM00209">
    <property type="entry name" value="TSP1"/>
    <property type="match status" value="1"/>
</dbReference>
<dbReference type="InterPro" id="IPR035914">
    <property type="entry name" value="Sperma_CUB_dom_sf"/>
</dbReference>
<dbReference type="PANTHER" id="PTHR31507">
    <property type="entry name" value="PROTEIN CBG15923"/>
    <property type="match status" value="1"/>
</dbReference>
<organism evidence="1 2">
    <name type="scientific">Toxocara canis</name>
    <name type="common">Canine roundworm</name>
    <dbReference type="NCBI Taxonomy" id="6265"/>
    <lineage>
        <taxon>Eukaryota</taxon>
        <taxon>Metazoa</taxon>
        <taxon>Ecdysozoa</taxon>
        <taxon>Nematoda</taxon>
        <taxon>Chromadorea</taxon>
        <taxon>Rhabditida</taxon>
        <taxon>Spirurina</taxon>
        <taxon>Ascaridomorpha</taxon>
        <taxon>Ascaridoidea</taxon>
        <taxon>Toxocaridae</taxon>
        <taxon>Toxocara</taxon>
    </lineage>
</organism>
<dbReference type="EMBL" id="JPKZ01000640">
    <property type="protein sequence ID" value="KHN86181.1"/>
    <property type="molecule type" value="Genomic_DNA"/>
</dbReference>
<evidence type="ECO:0000313" key="1">
    <source>
        <dbReference type="EMBL" id="KHN86181.1"/>
    </source>
</evidence>
<evidence type="ECO:0000313" key="2">
    <source>
        <dbReference type="Proteomes" id="UP000031036"/>
    </source>
</evidence>
<dbReference type="OrthoDB" id="5847854at2759"/>
<dbReference type="AlphaFoldDB" id="A0A0B2VRK8"/>
<keyword evidence="2" id="KW-1185">Reference proteome</keyword>
<dbReference type="SUPFAM" id="SSF49854">
    <property type="entry name" value="Spermadhesin, CUB domain"/>
    <property type="match status" value="1"/>
</dbReference>
<dbReference type="Pfam" id="PF00090">
    <property type="entry name" value="TSP_1"/>
    <property type="match status" value="1"/>
</dbReference>
<reference evidence="1 2" key="1">
    <citation type="submission" date="2014-11" db="EMBL/GenBank/DDBJ databases">
        <title>Genetic blueprint of the zoonotic pathogen Toxocara canis.</title>
        <authorList>
            <person name="Zhu X.-Q."/>
            <person name="Korhonen P.K."/>
            <person name="Cai H."/>
            <person name="Young N.D."/>
            <person name="Nejsum P."/>
            <person name="von Samson-Himmelstjerna G."/>
            <person name="Boag P.R."/>
            <person name="Tan P."/>
            <person name="Li Q."/>
            <person name="Min J."/>
            <person name="Yang Y."/>
            <person name="Wang X."/>
            <person name="Fang X."/>
            <person name="Hall R.S."/>
            <person name="Hofmann A."/>
            <person name="Sternberg P.W."/>
            <person name="Jex A.R."/>
            <person name="Gasser R.B."/>
        </authorList>
    </citation>
    <scope>NUCLEOTIDE SEQUENCE [LARGE SCALE GENOMIC DNA]</scope>
    <source>
        <strain evidence="1">PN_DK_2014</strain>
    </source>
</reference>
<dbReference type="Gene3D" id="2.60.120.290">
    <property type="entry name" value="Spermadhesin, CUB domain"/>
    <property type="match status" value="1"/>
</dbReference>
<dbReference type="InterPro" id="IPR000884">
    <property type="entry name" value="TSP1_rpt"/>
</dbReference>
<proteinExistence type="predicted"/>